<dbReference type="Proteomes" id="UP000499080">
    <property type="component" value="Unassembled WGS sequence"/>
</dbReference>
<evidence type="ECO:0000313" key="2">
    <source>
        <dbReference type="Proteomes" id="UP000499080"/>
    </source>
</evidence>
<gene>
    <name evidence="1" type="ORF">AVEN_95351_1</name>
</gene>
<sequence>MHARPIKIEDNTDKEKDDKFESLLRELEKLLDRLEAGEKNAPRWNPNVTCRRCNEKGQARTGNACPVLLISPNLNYLEMKIKPPFAKRHRTFAA</sequence>
<evidence type="ECO:0000313" key="1">
    <source>
        <dbReference type="EMBL" id="GBM27689.1"/>
    </source>
</evidence>
<organism evidence="1 2">
    <name type="scientific">Araneus ventricosus</name>
    <name type="common">Orbweaver spider</name>
    <name type="synonym">Epeira ventricosa</name>
    <dbReference type="NCBI Taxonomy" id="182803"/>
    <lineage>
        <taxon>Eukaryota</taxon>
        <taxon>Metazoa</taxon>
        <taxon>Ecdysozoa</taxon>
        <taxon>Arthropoda</taxon>
        <taxon>Chelicerata</taxon>
        <taxon>Arachnida</taxon>
        <taxon>Araneae</taxon>
        <taxon>Araneomorphae</taxon>
        <taxon>Entelegynae</taxon>
        <taxon>Araneoidea</taxon>
        <taxon>Araneidae</taxon>
        <taxon>Araneus</taxon>
    </lineage>
</organism>
<comment type="caution">
    <text evidence="1">The sequence shown here is derived from an EMBL/GenBank/DDBJ whole genome shotgun (WGS) entry which is preliminary data.</text>
</comment>
<keyword evidence="2" id="KW-1185">Reference proteome</keyword>
<accession>A0A4Y2EHG3</accession>
<dbReference type="EMBL" id="BGPR01000592">
    <property type="protein sequence ID" value="GBM27689.1"/>
    <property type="molecule type" value="Genomic_DNA"/>
</dbReference>
<dbReference type="AlphaFoldDB" id="A0A4Y2EHG3"/>
<proteinExistence type="predicted"/>
<reference evidence="1 2" key="1">
    <citation type="journal article" date="2019" name="Sci. Rep.">
        <title>Orb-weaving spider Araneus ventricosus genome elucidates the spidroin gene catalogue.</title>
        <authorList>
            <person name="Kono N."/>
            <person name="Nakamura H."/>
            <person name="Ohtoshi R."/>
            <person name="Moran D.A.P."/>
            <person name="Shinohara A."/>
            <person name="Yoshida Y."/>
            <person name="Fujiwara M."/>
            <person name="Mori M."/>
            <person name="Tomita M."/>
            <person name="Arakawa K."/>
        </authorList>
    </citation>
    <scope>NUCLEOTIDE SEQUENCE [LARGE SCALE GENOMIC DNA]</scope>
</reference>
<name>A0A4Y2EHG3_ARAVE</name>
<protein>
    <submittedName>
        <fullName evidence="1">Uncharacterized protein</fullName>
    </submittedName>
</protein>